<evidence type="ECO:0000313" key="3">
    <source>
        <dbReference type="Proteomes" id="UP000822688"/>
    </source>
</evidence>
<dbReference type="EMBL" id="CM026433">
    <property type="protein sequence ID" value="KAG0554932.1"/>
    <property type="molecule type" value="Genomic_DNA"/>
</dbReference>
<comment type="caution">
    <text evidence="2">The sequence shown here is derived from an EMBL/GenBank/DDBJ whole genome shotgun (WGS) entry which is preliminary data.</text>
</comment>
<dbReference type="Proteomes" id="UP000822688">
    <property type="component" value="Chromosome 12"/>
</dbReference>
<protein>
    <submittedName>
        <fullName evidence="2">Uncharacterized protein</fullName>
    </submittedName>
</protein>
<proteinExistence type="predicted"/>
<feature type="chain" id="PRO_5035812453" evidence="1">
    <location>
        <begin position="25"/>
        <end position="61"/>
    </location>
</feature>
<evidence type="ECO:0000256" key="1">
    <source>
        <dbReference type="SAM" id="SignalP"/>
    </source>
</evidence>
<gene>
    <name evidence="2" type="ORF">KC19_12G131300</name>
</gene>
<name>A0A8T0GCF3_CERPU</name>
<keyword evidence="1" id="KW-0732">Signal</keyword>
<feature type="signal peptide" evidence="1">
    <location>
        <begin position="1"/>
        <end position="24"/>
    </location>
</feature>
<keyword evidence="3" id="KW-1185">Reference proteome</keyword>
<reference evidence="2" key="1">
    <citation type="submission" date="2020-06" db="EMBL/GenBank/DDBJ databases">
        <title>WGS assembly of Ceratodon purpureus strain R40.</title>
        <authorList>
            <person name="Carey S.B."/>
            <person name="Jenkins J."/>
            <person name="Shu S."/>
            <person name="Lovell J.T."/>
            <person name="Sreedasyam A."/>
            <person name="Maumus F."/>
            <person name="Tiley G.P."/>
            <person name="Fernandez-Pozo N."/>
            <person name="Barry K."/>
            <person name="Chen C."/>
            <person name="Wang M."/>
            <person name="Lipzen A."/>
            <person name="Daum C."/>
            <person name="Saski C.A."/>
            <person name="Payton A.C."/>
            <person name="Mcbreen J.C."/>
            <person name="Conrad R.E."/>
            <person name="Kollar L.M."/>
            <person name="Olsson S."/>
            <person name="Huttunen S."/>
            <person name="Landis J.B."/>
            <person name="Wickett N.J."/>
            <person name="Johnson M.G."/>
            <person name="Rensing S.A."/>
            <person name="Grimwood J."/>
            <person name="Schmutz J."/>
            <person name="Mcdaniel S.F."/>
        </authorList>
    </citation>
    <scope>NUCLEOTIDE SEQUENCE</scope>
    <source>
        <strain evidence="2">R40</strain>
    </source>
</reference>
<dbReference type="AlphaFoldDB" id="A0A8T0GCF3"/>
<sequence length="61" mass="6981">MNFPSKPLMLALNSSLGLIPELSAATSEVGWFFPTEILRDWVLNCRNSWYVIEFEGDVVEF</sequence>
<evidence type="ECO:0000313" key="2">
    <source>
        <dbReference type="EMBL" id="KAG0554932.1"/>
    </source>
</evidence>
<accession>A0A8T0GCF3</accession>
<organism evidence="2 3">
    <name type="scientific">Ceratodon purpureus</name>
    <name type="common">Fire moss</name>
    <name type="synonym">Dicranum purpureum</name>
    <dbReference type="NCBI Taxonomy" id="3225"/>
    <lineage>
        <taxon>Eukaryota</taxon>
        <taxon>Viridiplantae</taxon>
        <taxon>Streptophyta</taxon>
        <taxon>Embryophyta</taxon>
        <taxon>Bryophyta</taxon>
        <taxon>Bryophytina</taxon>
        <taxon>Bryopsida</taxon>
        <taxon>Dicranidae</taxon>
        <taxon>Pseudoditrichales</taxon>
        <taxon>Ditrichaceae</taxon>
        <taxon>Ceratodon</taxon>
    </lineage>
</organism>